<proteinExistence type="inferred from homology"/>
<dbReference type="PROSITE" id="PS00600">
    <property type="entry name" value="AA_TRANSFER_CLASS_3"/>
    <property type="match status" value="1"/>
</dbReference>
<dbReference type="InterPro" id="IPR015421">
    <property type="entry name" value="PyrdxlP-dep_Trfase_major"/>
</dbReference>
<dbReference type="FunFam" id="3.40.640.10:FF:000004">
    <property type="entry name" value="Acetylornithine aminotransferase"/>
    <property type="match status" value="1"/>
</dbReference>
<dbReference type="Pfam" id="PF00202">
    <property type="entry name" value="Aminotran_3"/>
    <property type="match status" value="1"/>
</dbReference>
<accession>A0A6J6FMB0</accession>
<dbReference type="PANTHER" id="PTHR43094:SF1">
    <property type="entry name" value="AMINOTRANSFERASE CLASS-III"/>
    <property type="match status" value="1"/>
</dbReference>
<evidence type="ECO:0000256" key="3">
    <source>
        <dbReference type="ARBA" id="ARBA00022898"/>
    </source>
</evidence>
<dbReference type="CDD" id="cd00610">
    <property type="entry name" value="OAT_like"/>
    <property type="match status" value="1"/>
</dbReference>
<dbReference type="SUPFAM" id="SSF53383">
    <property type="entry name" value="PLP-dependent transferases"/>
    <property type="match status" value="1"/>
</dbReference>
<dbReference type="Gene3D" id="3.40.640.10">
    <property type="entry name" value="Type I PLP-dependent aspartate aminotransferase-like (Major domain)"/>
    <property type="match status" value="1"/>
</dbReference>
<keyword evidence="3" id="KW-0663">Pyridoxal phosphate</keyword>
<comment type="similarity">
    <text evidence="2">Belongs to the class-III pyridoxal-phosphate-dependent aminotransferase family.</text>
</comment>
<organism evidence="4">
    <name type="scientific">freshwater metagenome</name>
    <dbReference type="NCBI Taxonomy" id="449393"/>
    <lineage>
        <taxon>unclassified sequences</taxon>
        <taxon>metagenomes</taxon>
        <taxon>ecological metagenomes</taxon>
    </lineage>
</organism>
<protein>
    <submittedName>
        <fullName evidence="4">Unannotated protein</fullName>
    </submittedName>
</protein>
<dbReference type="InterPro" id="IPR049704">
    <property type="entry name" value="Aminotrans_3_PPA_site"/>
</dbReference>
<dbReference type="InterPro" id="IPR015424">
    <property type="entry name" value="PyrdxlP-dep_Trfase"/>
</dbReference>
<dbReference type="Gene3D" id="3.90.1150.10">
    <property type="entry name" value="Aspartate Aminotransferase, domain 1"/>
    <property type="match status" value="1"/>
</dbReference>
<name>A0A6J6FMB0_9ZZZZ</name>
<evidence type="ECO:0000313" key="4">
    <source>
        <dbReference type="EMBL" id="CAB4588859.1"/>
    </source>
</evidence>
<evidence type="ECO:0000256" key="1">
    <source>
        <dbReference type="ARBA" id="ARBA00001933"/>
    </source>
</evidence>
<dbReference type="PANTHER" id="PTHR43094">
    <property type="entry name" value="AMINOTRANSFERASE"/>
    <property type="match status" value="1"/>
</dbReference>
<evidence type="ECO:0000256" key="2">
    <source>
        <dbReference type="ARBA" id="ARBA00008954"/>
    </source>
</evidence>
<sequence length="407" mass="43467">MPSAFLHPFAKPTRESFVRIVRGEGALVWDADGNELVDGMASLWYCAVGHGRAEIADAVSAQMKQLAAYSCFDPFTNGPAEDLAERLHGIAPMADARVFLCCSGSEAVDTAMKLARIAHVQAGQPQRKLIISRTRGYHGVNYGGTSAQGIAPNRENFGPFVADVVQVPADDVETLASLMAEHGDTVAAVLTEPVQGAAGIYPPHDGYLASLRRLCDQHGAYLIFDEVITGYGRLGSWFAAHHFDVRPDLVTFAKGVTSGYQPLGGVFVGPAPRAALEADPDFFLRHGFTYSGHPAACAAGSVNLDILEREHLLERATHVGAQLRDGFRSLAADGVIDHTRGEGAMWAAGLLPHQNAMAIRDEMLRRGVICRAINTDTLTFAPPLVITDAQVGRIVDTLAEVIASTSA</sequence>
<dbReference type="GO" id="GO:0030170">
    <property type="term" value="F:pyridoxal phosphate binding"/>
    <property type="evidence" value="ECO:0007669"/>
    <property type="project" value="InterPro"/>
</dbReference>
<dbReference type="EMBL" id="CAEZSR010000214">
    <property type="protein sequence ID" value="CAB4588859.1"/>
    <property type="molecule type" value="Genomic_DNA"/>
</dbReference>
<dbReference type="AlphaFoldDB" id="A0A6J6FMB0"/>
<dbReference type="GO" id="GO:0008483">
    <property type="term" value="F:transaminase activity"/>
    <property type="evidence" value="ECO:0007669"/>
    <property type="project" value="InterPro"/>
</dbReference>
<dbReference type="InterPro" id="IPR015422">
    <property type="entry name" value="PyrdxlP-dep_Trfase_small"/>
</dbReference>
<gene>
    <name evidence="4" type="ORF">UFOPK1493_03626</name>
</gene>
<reference evidence="4" key="1">
    <citation type="submission" date="2020-05" db="EMBL/GenBank/DDBJ databases">
        <authorList>
            <person name="Chiriac C."/>
            <person name="Salcher M."/>
            <person name="Ghai R."/>
            <person name="Kavagutti S V."/>
        </authorList>
    </citation>
    <scope>NUCLEOTIDE SEQUENCE</scope>
</reference>
<comment type="cofactor">
    <cofactor evidence="1">
        <name>pyridoxal 5'-phosphate</name>
        <dbReference type="ChEBI" id="CHEBI:597326"/>
    </cofactor>
</comment>
<dbReference type="PIRSF" id="PIRSF000521">
    <property type="entry name" value="Transaminase_4ab_Lys_Orn"/>
    <property type="match status" value="1"/>
</dbReference>
<dbReference type="InterPro" id="IPR005814">
    <property type="entry name" value="Aminotrans_3"/>
</dbReference>